<evidence type="ECO:0000313" key="3">
    <source>
        <dbReference type="Proteomes" id="UP001589610"/>
    </source>
</evidence>
<dbReference type="Proteomes" id="UP001589610">
    <property type="component" value="Unassembled WGS sequence"/>
</dbReference>
<dbReference type="Gene3D" id="3.90.79.40">
    <property type="entry name" value="EvaA sugar 2,3-dehydratase subunit"/>
    <property type="match status" value="2"/>
</dbReference>
<sequence>MAAPSRRQTRSPLQVRLAESVLSPGGWFATLDDFHRWLAETASLTYMNVRRVPLNGLSGWEVERHTGNLRHRTGKFFSVEGLDVHVPGRVVSHWSQPIINQPEIGILGILVKEIDGIPHCLMQAKREPGNHNGLQLSPTVQATRSNYTRVHRGRPVPYLDHFLDTSGHEVIADIRQSEQGAWFYRKRNRNMIVEITGKIEVAEGFCWLTLGQLHTLMSVPDLVNMDARTVLACMPFSGAGLTPAPTSALSAEPGDAFRAALVRSCDPDETGPHTMGEVLSWITDMRTRTDLHVRLTPLDEVRGWRRTDETISHETGRYFDVIGVSVEAGGREVGRWDQPMLEPSGTGVIAFLVGEIGGVLHALVHARVEPGYADVVELGPTVQCTPESYDHLPAGARPPFLDEVLGAGPERVRFETILSEEGGRFHRARNRYLIVYTDEAAGIDHPEYRWLSVSQLGELLRHSFYLNIQARSLLFCLTSLTSLTGTATTTPVPLAAR</sequence>
<dbReference type="InterPro" id="IPR038153">
    <property type="entry name" value="EvaA-like_sf"/>
</dbReference>
<keyword evidence="3" id="KW-1185">Reference proteome</keyword>
<dbReference type="Pfam" id="PF03559">
    <property type="entry name" value="Hexose_dehydrat"/>
    <property type="match status" value="2"/>
</dbReference>
<name>A0ABV5T4B3_9ACTN</name>
<reference evidence="2 3" key="1">
    <citation type="submission" date="2024-09" db="EMBL/GenBank/DDBJ databases">
        <authorList>
            <person name="Sun Q."/>
            <person name="Mori K."/>
        </authorList>
    </citation>
    <scope>NUCLEOTIDE SEQUENCE [LARGE SCALE GENOMIC DNA]</scope>
    <source>
        <strain evidence="2 3">JCM 3028</strain>
    </source>
</reference>
<accession>A0ABV5T4B3</accession>
<proteinExistence type="predicted"/>
<dbReference type="InterPro" id="IPR005212">
    <property type="entry name" value="EvaA-like"/>
</dbReference>
<feature type="domain" description="dTDP-4-dehydro-6-deoxy-alpha-D-glucopyranose 2,3-dehydratase" evidence="1">
    <location>
        <begin position="276"/>
        <end position="477"/>
    </location>
</feature>
<feature type="domain" description="dTDP-4-dehydro-6-deoxy-alpha-D-glucopyranose 2,3-dehydratase" evidence="1">
    <location>
        <begin position="33"/>
        <end position="234"/>
    </location>
</feature>
<evidence type="ECO:0000313" key="2">
    <source>
        <dbReference type="EMBL" id="MFB9673925.1"/>
    </source>
</evidence>
<protein>
    <submittedName>
        <fullName evidence="2">NDP-hexose 2,3-dehydratase family protein</fullName>
    </submittedName>
</protein>
<organism evidence="2 3">
    <name type="scientific">Streptosporangium vulgare</name>
    <dbReference type="NCBI Taxonomy" id="46190"/>
    <lineage>
        <taxon>Bacteria</taxon>
        <taxon>Bacillati</taxon>
        <taxon>Actinomycetota</taxon>
        <taxon>Actinomycetes</taxon>
        <taxon>Streptosporangiales</taxon>
        <taxon>Streptosporangiaceae</taxon>
        <taxon>Streptosporangium</taxon>
    </lineage>
</organism>
<evidence type="ECO:0000259" key="1">
    <source>
        <dbReference type="Pfam" id="PF03559"/>
    </source>
</evidence>
<comment type="caution">
    <text evidence="2">The sequence shown here is derived from an EMBL/GenBank/DDBJ whole genome shotgun (WGS) entry which is preliminary data.</text>
</comment>
<gene>
    <name evidence="2" type="ORF">ACFFRH_00385</name>
</gene>
<dbReference type="RefSeq" id="WP_344745544.1">
    <property type="nucleotide sequence ID" value="NZ_BAAAWW010000068.1"/>
</dbReference>
<dbReference type="EMBL" id="JBHMBS010000001">
    <property type="protein sequence ID" value="MFB9673925.1"/>
    <property type="molecule type" value="Genomic_DNA"/>
</dbReference>